<gene>
    <name evidence="2" type="ORF">BMJ33_00210</name>
</gene>
<name>A0ABX4TTG2_9HYPH</name>
<feature type="region of interest" description="Disordered" evidence="1">
    <location>
        <begin position="184"/>
        <end position="216"/>
    </location>
</feature>
<feature type="compositionally biased region" description="Basic and acidic residues" evidence="1">
    <location>
        <begin position="14"/>
        <end position="23"/>
    </location>
</feature>
<feature type="region of interest" description="Disordered" evidence="1">
    <location>
        <begin position="1"/>
        <end position="36"/>
    </location>
</feature>
<reference evidence="2 3" key="1">
    <citation type="journal article" date="2018" name="FEMS Microbiol. Ecol.">
        <title>Co-invading symbiotic mutualists of Medicago polymorpha retain high ancestral diversity and contain diverse accessory genomes.</title>
        <authorList>
            <person name="Porter S.S."/>
            <person name="Faber-Hammond J.J."/>
            <person name="Friesen M.L."/>
        </authorList>
    </citation>
    <scope>NUCLEOTIDE SEQUENCE [LARGE SCALE GENOMIC DNA]</scope>
    <source>
        <strain evidence="2 3">Str16</strain>
    </source>
</reference>
<sequence length="505" mass="54918">MCSRRSDLSCQSDARGRTEDLNKRSTSSPVAHRGEEAVVTPYVASYYSHTNGRSERRSNLGERIATIPTENRHALIAPVLTAAQQGGSVRRVDAPHHTITASNKDQNSDIVPRLVGCGGRAGQSRPRGGDEPTGTITAKADGCVAVAFLAQNNYLEPGHDAREPLSTIVGRVSTQSPIVAFIAQHNGDSRPDGSEAARPGRDSGEPLATMTQSGSQQSLVSAFVARQFGNSTGHADDEPTATVMAGGDGKSQLVTPYLQAYYGTGDGQVESEPMRTVTTKNRHRHVEATISAPPLTEAQAERALQVAEFMRVSLRNVPVHGLRRAYVKLKRGEYENINKAFIPLPAELAAMANAECRLIREDRIRKQERLRAIEDSVSRTLPSSHGLMDLRVTQRERAIELAEKGFVRVAEGVDHLEFAHLAKSRELPAGSRHLWSPIAVRINRSRIQTKLNVQPPPVSPERAAELARMLALPDVSQVTAEQMAYRGEVKADIEAAEPVDQERAA</sequence>
<accession>A0ABX4TTG2</accession>
<proteinExistence type="predicted"/>
<feature type="compositionally biased region" description="Basic and acidic residues" evidence="1">
    <location>
        <begin position="187"/>
        <end position="204"/>
    </location>
</feature>
<evidence type="ECO:0000313" key="2">
    <source>
        <dbReference type="EMBL" id="PLU10055.1"/>
    </source>
</evidence>
<keyword evidence="3" id="KW-1185">Reference proteome</keyword>
<dbReference type="EMBL" id="NBUC01000001">
    <property type="protein sequence ID" value="PLU10055.1"/>
    <property type="molecule type" value="Genomic_DNA"/>
</dbReference>
<evidence type="ECO:0000256" key="1">
    <source>
        <dbReference type="SAM" id="MobiDB-lite"/>
    </source>
</evidence>
<organism evidence="2 3">
    <name type="scientific">Sinorhizobium medicae</name>
    <dbReference type="NCBI Taxonomy" id="110321"/>
    <lineage>
        <taxon>Bacteria</taxon>
        <taxon>Pseudomonadati</taxon>
        <taxon>Pseudomonadota</taxon>
        <taxon>Alphaproteobacteria</taxon>
        <taxon>Hyphomicrobiales</taxon>
        <taxon>Rhizobiaceae</taxon>
        <taxon>Sinorhizobium/Ensifer group</taxon>
        <taxon>Sinorhizobium</taxon>
    </lineage>
</organism>
<protein>
    <submittedName>
        <fullName evidence="2">Uncharacterized protein</fullName>
    </submittedName>
</protein>
<comment type="caution">
    <text evidence="2">The sequence shown here is derived from an EMBL/GenBank/DDBJ whole genome shotgun (WGS) entry which is preliminary data.</text>
</comment>
<evidence type="ECO:0000313" key="3">
    <source>
        <dbReference type="Proteomes" id="UP001190825"/>
    </source>
</evidence>
<dbReference type="Proteomes" id="UP001190825">
    <property type="component" value="Unassembled WGS sequence"/>
</dbReference>